<dbReference type="GO" id="GO:0016486">
    <property type="term" value="P:peptide hormone processing"/>
    <property type="evidence" value="ECO:0007669"/>
    <property type="project" value="TreeGrafter"/>
</dbReference>
<accession>A0A1I7W5B8</accession>
<evidence type="ECO:0000313" key="4">
    <source>
        <dbReference type="EMBL" id="EFO18428.1"/>
    </source>
</evidence>
<dbReference type="PANTHER" id="PTHR42884:SF14">
    <property type="entry name" value="NEUROENDOCRINE CONVERTASE 1"/>
    <property type="match status" value="1"/>
</dbReference>
<dbReference type="GeneID" id="9947508"/>
<dbReference type="GO" id="GO:0004252">
    <property type="term" value="F:serine-type endopeptidase activity"/>
    <property type="evidence" value="ECO:0007669"/>
    <property type="project" value="InterPro"/>
</dbReference>
<dbReference type="Gene3D" id="3.40.50.200">
    <property type="entry name" value="Peptidase S8/S53 domain"/>
    <property type="match status" value="1"/>
</dbReference>
<dbReference type="OMA" id="ITYVWAT"/>
<gene>
    <name evidence="4 6" type="ORF">LOAG_10068</name>
</gene>
<dbReference type="GO" id="GO:0043005">
    <property type="term" value="C:neuron projection"/>
    <property type="evidence" value="ECO:0007669"/>
    <property type="project" value="TreeGrafter"/>
</dbReference>
<dbReference type="GO" id="GO:0005615">
    <property type="term" value="C:extracellular space"/>
    <property type="evidence" value="ECO:0007669"/>
    <property type="project" value="TreeGrafter"/>
</dbReference>
<proteinExistence type="predicted"/>
<keyword evidence="3" id="KW-0720">Serine protease</keyword>
<evidence type="ECO:0000256" key="2">
    <source>
        <dbReference type="ARBA" id="ARBA00022801"/>
    </source>
</evidence>
<dbReference type="EMBL" id="JH712166">
    <property type="protein sequence ID" value="EFO18428.1"/>
    <property type="molecule type" value="Genomic_DNA"/>
</dbReference>
<reference evidence="6" key="2">
    <citation type="submission" date="2016-11" db="UniProtKB">
        <authorList>
            <consortium name="WormBaseParasite"/>
        </authorList>
    </citation>
    <scope>IDENTIFICATION</scope>
</reference>
<accession>A0A1S0TQG5</accession>
<dbReference type="GO" id="GO:0016020">
    <property type="term" value="C:membrane"/>
    <property type="evidence" value="ECO:0007669"/>
    <property type="project" value="TreeGrafter"/>
</dbReference>
<dbReference type="SUPFAM" id="SSF52743">
    <property type="entry name" value="Subtilisin-like"/>
    <property type="match status" value="1"/>
</dbReference>
<dbReference type="KEGG" id="loa:LOAG_10068"/>
<reference evidence="4 5" key="1">
    <citation type="submission" date="2012-04" db="EMBL/GenBank/DDBJ databases">
        <title>The Genome Sequence of Loa loa.</title>
        <authorList>
            <consortium name="The Broad Institute Genome Sequencing Platform"/>
            <consortium name="Broad Institute Genome Sequencing Center for Infectious Disease"/>
            <person name="Nutman T.B."/>
            <person name="Fink D.L."/>
            <person name="Russ C."/>
            <person name="Young S."/>
            <person name="Zeng Q."/>
            <person name="Gargeya S."/>
            <person name="Alvarado L."/>
            <person name="Berlin A."/>
            <person name="Chapman S.B."/>
            <person name="Chen Z."/>
            <person name="Freedman E."/>
            <person name="Gellesch M."/>
            <person name="Goldberg J."/>
            <person name="Griggs A."/>
            <person name="Gujja S."/>
            <person name="Heilman E.R."/>
            <person name="Heiman D."/>
            <person name="Howarth C."/>
            <person name="Mehta T."/>
            <person name="Neiman D."/>
            <person name="Pearson M."/>
            <person name="Roberts A."/>
            <person name="Saif S."/>
            <person name="Shea T."/>
            <person name="Shenoy N."/>
            <person name="Sisk P."/>
            <person name="Stolte C."/>
            <person name="Sykes S."/>
            <person name="White J."/>
            <person name="Yandava C."/>
            <person name="Haas B."/>
            <person name="Henn M.R."/>
            <person name="Nusbaum C."/>
            <person name="Birren B."/>
        </authorList>
    </citation>
    <scope>NUCLEOTIDE SEQUENCE [LARGE SCALE GENOMIC DNA]</scope>
</reference>
<dbReference type="AlphaFoldDB" id="A0A1I7W5B8"/>
<keyword evidence="5" id="KW-1185">Reference proteome</keyword>
<evidence type="ECO:0000256" key="1">
    <source>
        <dbReference type="ARBA" id="ARBA00022670"/>
    </source>
</evidence>
<evidence type="ECO:0000256" key="3">
    <source>
        <dbReference type="ARBA" id="ARBA00022825"/>
    </source>
</evidence>
<keyword evidence="2" id="KW-0378">Hydrolase</keyword>
<dbReference type="WBParaSite" id="EN70_9780">
    <property type="protein sequence ID" value="EN70_9780"/>
    <property type="gene ID" value="EN70_9780"/>
</dbReference>
<organism evidence="5 6">
    <name type="scientific">Loa loa</name>
    <name type="common">Eye worm</name>
    <name type="synonym">Filaria loa</name>
    <dbReference type="NCBI Taxonomy" id="7209"/>
    <lineage>
        <taxon>Eukaryota</taxon>
        <taxon>Metazoa</taxon>
        <taxon>Ecdysozoa</taxon>
        <taxon>Nematoda</taxon>
        <taxon>Chromadorea</taxon>
        <taxon>Rhabditida</taxon>
        <taxon>Spirurina</taxon>
        <taxon>Spiruromorpha</taxon>
        <taxon>Filarioidea</taxon>
        <taxon>Onchocercidae</taxon>
        <taxon>Loa</taxon>
    </lineage>
</organism>
<dbReference type="CTD" id="9947508"/>
<sequence>MLNDQVINRIEAESLSYNTDHINIFSNNGGPKDGGKKGHGGKGITYVWATDNGGMRNDDCSYDGYMDRIYTLSVSSVTEDDTSSWYAGKCPDTLTLTFSNG</sequence>
<keyword evidence="1" id="KW-0645">Protease</keyword>
<dbReference type="eggNOG" id="KOG3525">
    <property type="taxonomic scope" value="Eukaryota"/>
</dbReference>
<dbReference type="InterPro" id="IPR036852">
    <property type="entry name" value="Peptidase_S8/S53_dom_sf"/>
</dbReference>
<dbReference type="RefSeq" id="XP_003145643.1">
    <property type="nucleotide sequence ID" value="XM_003145595.1"/>
</dbReference>
<name>A0A1I7W5B8_LOALO</name>
<evidence type="ECO:0000313" key="5">
    <source>
        <dbReference type="Proteomes" id="UP000095285"/>
    </source>
</evidence>
<protein>
    <submittedName>
        <fullName evidence="6">Aegerolysin</fullName>
    </submittedName>
</protein>
<dbReference type="PANTHER" id="PTHR42884">
    <property type="entry name" value="PROPROTEIN CONVERTASE SUBTILISIN/KEXIN-RELATED"/>
    <property type="match status" value="1"/>
</dbReference>
<dbReference type="Proteomes" id="UP000095285">
    <property type="component" value="Unassembled WGS sequence"/>
</dbReference>
<evidence type="ECO:0000313" key="6">
    <source>
        <dbReference type="WBParaSite" id="EN70_9780"/>
    </source>
</evidence>
<dbReference type="STRING" id="7209.A0A1I7W5B8"/>